<dbReference type="SMART" id="SM01419">
    <property type="entry name" value="Thiol-ester_cl"/>
    <property type="match status" value="1"/>
</dbReference>
<dbReference type="SMART" id="SM01360">
    <property type="entry name" value="A2M"/>
    <property type="match status" value="1"/>
</dbReference>
<evidence type="ECO:0000256" key="3">
    <source>
        <dbReference type="ARBA" id="ARBA00022729"/>
    </source>
</evidence>
<dbReference type="SUPFAM" id="SSF49410">
    <property type="entry name" value="Alpha-macroglobulin receptor domain"/>
    <property type="match status" value="1"/>
</dbReference>
<dbReference type="OrthoDB" id="9998011at2759"/>
<dbReference type="InterPro" id="IPR014756">
    <property type="entry name" value="Ig_E-set"/>
</dbReference>
<dbReference type="InterPro" id="IPR001599">
    <property type="entry name" value="Macroglobln_a2"/>
</dbReference>
<dbReference type="PROSITE" id="PS00477">
    <property type="entry name" value="ALPHA_2_MACROGLOBULIN"/>
    <property type="match status" value="1"/>
</dbReference>
<feature type="transmembrane region" description="Helical" evidence="11">
    <location>
        <begin position="12"/>
        <end position="31"/>
    </location>
</feature>
<keyword evidence="16" id="KW-1185">Reference proteome</keyword>
<evidence type="ECO:0000256" key="7">
    <source>
        <dbReference type="ARBA" id="ARBA00023180"/>
    </source>
</evidence>
<dbReference type="CDD" id="cd02897">
    <property type="entry name" value="A2M_2"/>
    <property type="match status" value="1"/>
</dbReference>
<dbReference type="InterPro" id="IPR011625">
    <property type="entry name" value="A2M_N_BRD"/>
</dbReference>
<keyword evidence="5" id="KW-0882">Thioester bond</keyword>
<dbReference type="Gene3D" id="2.60.40.1930">
    <property type="match status" value="2"/>
</dbReference>
<keyword evidence="3" id="KW-0732">Signal</keyword>
<dbReference type="Pfam" id="PF07678">
    <property type="entry name" value="TED_complement"/>
    <property type="match status" value="1"/>
</dbReference>
<dbReference type="Gene3D" id="1.50.10.20">
    <property type="match status" value="1"/>
</dbReference>
<dbReference type="Pfam" id="PF17791">
    <property type="entry name" value="MG3"/>
    <property type="match status" value="1"/>
</dbReference>
<dbReference type="Pfam" id="PF01835">
    <property type="entry name" value="MG2"/>
    <property type="match status" value="1"/>
</dbReference>
<feature type="domain" description="Alpha-2-macroglobulin" evidence="13">
    <location>
        <begin position="809"/>
        <end position="900"/>
    </location>
</feature>
<dbReference type="Gene3D" id="2.60.40.2950">
    <property type="match status" value="1"/>
</dbReference>
<keyword evidence="2" id="KW-0646">Protease inhibitor</keyword>
<dbReference type="Pfam" id="PF07703">
    <property type="entry name" value="A2M_BRD"/>
    <property type="match status" value="1"/>
</dbReference>
<dbReference type="InterPro" id="IPR008930">
    <property type="entry name" value="Terpenoid_cyclase/PrenylTrfase"/>
</dbReference>
<dbReference type="PANTHER" id="PTHR11412:SF136">
    <property type="entry name" value="CD109 ANTIGEN"/>
    <property type="match status" value="1"/>
</dbReference>
<dbReference type="InterPro" id="IPR047565">
    <property type="entry name" value="Alpha-macroglob_thiol-ester_cl"/>
</dbReference>
<dbReference type="PANTHER" id="PTHR11412">
    <property type="entry name" value="MACROGLOBULIN / COMPLEMENT"/>
    <property type="match status" value="1"/>
</dbReference>
<gene>
    <name evidence="15" type="ORF">DSTB1V02_LOCUS1807</name>
</gene>
<dbReference type="Pfam" id="PF07677">
    <property type="entry name" value="A2M_recep"/>
    <property type="match status" value="1"/>
</dbReference>
<dbReference type="SMART" id="SM01359">
    <property type="entry name" value="A2M_N_2"/>
    <property type="match status" value="1"/>
</dbReference>
<dbReference type="Gene3D" id="2.60.120.1540">
    <property type="match status" value="1"/>
</dbReference>
<dbReference type="Pfam" id="PF00207">
    <property type="entry name" value="A2M"/>
    <property type="match status" value="1"/>
</dbReference>
<evidence type="ECO:0000313" key="16">
    <source>
        <dbReference type="Proteomes" id="UP000677054"/>
    </source>
</evidence>
<keyword evidence="11" id="KW-0472">Membrane</keyword>
<evidence type="ECO:0000259" key="13">
    <source>
        <dbReference type="SMART" id="SM01360"/>
    </source>
</evidence>
<evidence type="ECO:0000256" key="6">
    <source>
        <dbReference type="ARBA" id="ARBA00023157"/>
    </source>
</evidence>
<keyword evidence="11" id="KW-0812">Transmembrane</keyword>
<evidence type="ECO:0000256" key="4">
    <source>
        <dbReference type="ARBA" id="ARBA00022900"/>
    </source>
</evidence>
<dbReference type="InterPro" id="IPR050473">
    <property type="entry name" value="A2M/Complement_sys"/>
</dbReference>
<evidence type="ECO:0000256" key="5">
    <source>
        <dbReference type="ARBA" id="ARBA00022966"/>
    </source>
</evidence>
<dbReference type="InterPro" id="IPR011626">
    <property type="entry name" value="Alpha-macroglobulin_TED"/>
</dbReference>
<name>A0A7R8X0R7_9CRUS</name>
<evidence type="ECO:0000256" key="9">
    <source>
        <dbReference type="ARBA" id="ARBA00063781"/>
    </source>
</evidence>
<dbReference type="Proteomes" id="UP000677054">
    <property type="component" value="Unassembled WGS sequence"/>
</dbReference>
<evidence type="ECO:0000259" key="14">
    <source>
        <dbReference type="SMART" id="SM01361"/>
    </source>
</evidence>
<dbReference type="SMART" id="SM01361">
    <property type="entry name" value="A2M_recep"/>
    <property type="match status" value="1"/>
</dbReference>
<evidence type="ECO:0000256" key="10">
    <source>
        <dbReference type="ARBA" id="ARBA00078071"/>
    </source>
</evidence>
<dbReference type="InterPro" id="IPR002890">
    <property type="entry name" value="MG2"/>
</dbReference>
<organism evidence="15">
    <name type="scientific">Darwinula stevensoni</name>
    <dbReference type="NCBI Taxonomy" id="69355"/>
    <lineage>
        <taxon>Eukaryota</taxon>
        <taxon>Metazoa</taxon>
        <taxon>Ecdysozoa</taxon>
        <taxon>Arthropoda</taxon>
        <taxon>Crustacea</taxon>
        <taxon>Oligostraca</taxon>
        <taxon>Ostracoda</taxon>
        <taxon>Podocopa</taxon>
        <taxon>Podocopida</taxon>
        <taxon>Darwinulocopina</taxon>
        <taxon>Darwinuloidea</taxon>
        <taxon>Darwinulidae</taxon>
        <taxon>Darwinula</taxon>
    </lineage>
</organism>
<evidence type="ECO:0000256" key="1">
    <source>
        <dbReference type="ARBA" id="ARBA00010952"/>
    </source>
</evidence>
<dbReference type="InterPro" id="IPR013783">
    <property type="entry name" value="Ig-like_fold"/>
</dbReference>
<dbReference type="Gene3D" id="6.20.50.160">
    <property type="match status" value="1"/>
</dbReference>
<sequence>MSGKLRIFSSCHAAYVVITFVGLSLLSALPFCATQGAEYSVIASKILRPNLGYHVAVSIHNVSAPVDITVEVGGSQDSGGTVISRKTNQIDPFSTQVLKFQIGEWGPGQYNLTVTGSGGLRFTNTTALQYVQKSLSVFIQTDKAIYKPGETVRFRVVVVDPQLRPSVTGAIRLQVTDGEGNRVKQVKRAFTIKGVYTDELDLALQPVLGQWNISVEVLGQEFTKAFTVAEYVLPKFEVDIILPPYATFLERNLVATVASKYTYGKPVRGEATFAVSFLYRSAYLQPFFNEPFYKTIPIDGKASTTFDLIHELQLMDDYEREILFEVTVKEALTQRRQNASAILRLHKYPYKLQLVKTADAFKPGLPYIAYLKVAYQDDTPIQDGVNKVKIRHGFTYNSEEFQEHEYWIPSNGMIRLEFFPPNREDIHVLNIEAEYKDLKELLAAVNRAQSPGNMYIQAMLQTKSPKVNEDVEIEVNSTVNMNTFVYEVMGRGDVIFAQTIQANGEKTFRFRFNCRPSMAPTATILVYLSHPDSREIVADSLTFHVEGAFLNYVKVEVQPEETKPGKTVQLTVETNKNSLVGILGIDQSVTLLRSGNDITQSEVLEELETYNAVRKVRDFDSEFFWPGTATAADVFHGAGVVVLTNGLVYESHPWGKFKFEAIPRLNLYLKNYQVFYRSSEVWDIALEKEDDVVSQEDLTYNEMKIKEVATLASGTSPQVAPRLRYNFPETWLWMDTDMGICISLSLEEGLRYRGSHDGVSTLRPDVGPPVPYSPPATRPPLAGPYAFSRIPRPVDPRPKVLVTLPPQPTWLFSNITFRNDEKQTITTKAPDTITSWVITAFSLHPLFGLGITDQPSELRVFRSFFISLNLPYSVVKGESLALQAVVFNYQDKPLEAEVTLENMGKYEFLGHTNDVASIPPDSKTQKRRVTIQPRDGASVTFLIKPIEVGTMEIHITARSALAQDAVLRHLLVKTSKQGSAFLSNGYLKAEGSPQYRNKPILLDLKPGDVFKENITIDIPSYAVNGSRFIEVSAVDDNLVHDVKVQDKFGDSDVWIITWDFKLLKCSDKLARDLYDCGKAGDVLGPAVRNLDQLIRLPFGCGEQNMLNFVPNIVVLRYLQETNQLDDEIRSKATHFLEIGYQRQLTYKRGDGSFSAFGDADSSGSTWLTAFVAKSFVQAREHIEVDESAILKALSWLSGVQDPDGGFPEVGKVSHINMQGGGGRGLALTAYVVIAYLQSRDLTRSDYNNQINRALDHLAREVGNVNEVYTLAVATYCFSLAQHPSRNTLFNRLISLAKIDGDYMYWMTSSKEPPIDAPWLHQAVSFDIEATAYMLMTYVLRGQVTQALPIMRWLVRQRNSNGGFSSTQDTVIGLEALAMLGSRLSSQSSVPVEVTFVYDEIRRKTMFVTSEKRTLLQKYELPPYVHWVEVNAKGEGVALVQVSYSYNLNVTGAYPSFELDPQLDKPTDKTHLEMSICTNYLGGGDSNMAIMDVSLPGGFTVDEDSLPSIRDYPDVRRVEARDGRTGVVIYFDKRDKLGPSTKHMPPLFVTSVMEDPALTWNVDKFLNPVVLKMVDWMAAAHP</sequence>
<accession>A0A7R8X0R7</accession>
<keyword evidence="4" id="KW-0722">Serine protease inhibitor</keyword>
<feature type="domain" description="Alpha-macroglobulin receptor-binding" evidence="14">
    <location>
        <begin position="1485"/>
        <end position="1565"/>
    </location>
</feature>
<dbReference type="SUPFAM" id="SSF48239">
    <property type="entry name" value="Terpenoid cyclases/Protein prenyltransferases"/>
    <property type="match status" value="1"/>
</dbReference>
<dbReference type="InterPro" id="IPR041813">
    <property type="entry name" value="A2M_TED"/>
</dbReference>
<dbReference type="GO" id="GO:0005615">
    <property type="term" value="C:extracellular space"/>
    <property type="evidence" value="ECO:0007669"/>
    <property type="project" value="InterPro"/>
</dbReference>
<dbReference type="InterPro" id="IPR036595">
    <property type="entry name" value="A-macroglobulin_rcpt-bd_sf"/>
</dbReference>
<evidence type="ECO:0000259" key="12">
    <source>
        <dbReference type="SMART" id="SM01359"/>
    </source>
</evidence>
<dbReference type="Gene3D" id="2.20.130.20">
    <property type="match status" value="1"/>
</dbReference>
<evidence type="ECO:0000313" key="15">
    <source>
        <dbReference type="EMBL" id="CAD7241829.1"/>
    </source>
</evidence>
<dbReference type="Gene3D" id="2.60.40.690">
    <property type="entry name" value="Alpha-macroglobulin, receptor-binding domain"/>
    <property type="match status" value="1"/>
</dbReference>
<keyword evidence="6" id="KW-1015">Disulfide bond</keyword>
<evidence type="ECO:0000256" key="11">
    <source>
        <dbReference type="SAM" id="Phobius"/>
    </source>
</evidence>
<proteinExistence type="inferred from homology"/>
<dbReference type="FunFam" id="1.50.10.20:FF:000001">
    <property type="entry name" value="CD109 isoform 1"/>
    <property type="match status" value="1"/>
</dbReference>
<dbReference type="Gene3D" id="2.60.40.10">
    <property type="entry name" value="Immunoglobulins"/>
    <property type="match status" value="2"/>
</dbReference>
<dbReference type="EMBL" id="LR899698">
    <property type="protein sequence ID" value="CAD7241829.1"/>
    <property type="molecule type" value="Genomic_DNA"/>
</dbReference>
<comment type="similarity">
    <text evidence="1">Belongs to the protease inhibitor I39 (alpha-2-macroglobulin) family.</text>
</comment>
<keyword evidence="11" id="KW-1133">Transmembrane helix</keyword>
<comment type="subunit">
    <text evidence="9">Heterodimer of a TEP1-N chain and an TEP1-C chain non-covalently linked. Forms a complex composed of TEP1-N and TEP1-C heterodimer, LRIM1 and APL1C; the interaction stabilizes TEP1-N and TEP1-C heterodimer, prevents its binding to tissues while circulating in the hemolymph and protects the thioester bond from hydrolysis. Mature TEP1 and to a lesser extent full-length TEP1 interact with SPCLIP1; the interaction is induced by microbial infection.</text>
</comment>
<keyword evidence="7" id="KW-0325">Glycoprotein</keyword>
<dbReference type="FunFam" id="2.60.40.1930:FF:000001">
    <property type="entry name" value="CD109 isoform 3"/>
    <property type="match status" value="1"/>
</dbReference>
<dbReference type="EMBL" id="CAJPEV010000181">
    <property type="protein sequence ID" value="CAG0881934.1"/>
    <property type="molecule type" value="Genomic_DNA"/>
</dbReference>
<evidence type="ECO:0000256" key="8">
    <source>
        <dbReference type="ARBA" id="ARBA00057615"/>
    </source>
</evidence>
<reference evidence="15" key="1">
    <citation type="submission" date="2020-11" db="EMBL/GenBank/DDBJ databases">
        <authorList>
            <person name="Tran Van P."/>
        </authorList>
    </citation>
    <scope>NUCLEOTIDE SEQUENCE</scope>
</reference>
<dbReference type="InterPro" id="IPR009048">
    <property type="entry name" value="A-macroglobulin_rcpt-bd"/>
</dbReference>
<dbReference type="SUPFAM" id="SSF81296">
    <property type="entry name" value="E set domains"/>
    <property type="match status" value="1"/>
</dbReference>
<dbReference type="GO" id="GO:0004867">
    <property type="term" value="F:serine-type endopeptidase inhibitor activity"/>
    <property type="evidence" value="ECO:0007669"/>
    <property type="project" value="UniProtKB-KW"/>
</dbReference>
<comment type="function">
    <text evidence="8">Binds covalently through a thioester bond to the pathogen surface resulting in pathogen clearance.</text>
</comment>
<feature type="domain" description="Alpha-2-macroglobulin bait region" evidence="12">
    <location>
        <begin position="456"/>
        <end position="592"/>
    </location>
</feature>
<protein>
    <recommendedName>
        <fullName evidence="10">TEP1-F</fullName>
    </recommendedName>
</protein>
<evidence type="ECO:0000256" key="2">
    <source>
        <dbReference type="ARBA" id="ARBA00022690"/>
    </source>
</evidence>
<dbReference type="InterPro" id="IPR041555">
    <property type="entry name" value="MG3"/>
</dbReference>
<dbReference type="Gene3D" id="2.60.40.1940">
    <property type="match status" value="1"/>
</dbReference>
<dbReference type="InterPro" id="IPR019742">
    <property type="entry name" value="MacrogloblnA2_CS"/>
</dbReference>